<feature type="compositionally biased region" description="Polar residues" evidence="1">
    <location>
        <begin position="186"/>
        <end position="199"/>
    </location>
</feature>
<feature type="compositionally biased region" description="Basic residues" evidence="1">
    <location>
        <begin position="11"/>
        <end position="21"/>
    </location>
</feature>
<reference evidence="2 3" key="1">
    <citation type="submission" date="2019-10" db="EMBL/GenBank/DDBJ databases">
        <authorList>
            <person name="Palmer J.M."/>
        </authorList>
    </citation>
    <scope>NUCLEOTIDE SEQUENCE [LARGE SCALE GENOMIC DNA]</scope>
    <source>
        <strain evidence="2 3">TWF694</strain>
    </source>
</reference>
<feature type="region of interest" description="Disordered" evidence="1">
    <location>
        <begin position="1"/>
        <end position="24"/>
    </location>
</feature>
<dbReference type="AlphaFoldDB" id="A0AAV9X982"/>
<protein>
    <submittedName>
        <fullName evidence="2">Uncharacterized protein</fullName>
    </submittedName>
</protein>
<dbReference type="EMBL" id="JAVHJO010000007">
    <property type="protein sequence ID" value="KAK6538644.1"/>
    <property type="molecule type" value="Genomic_DNA"/>
</dbReference>
<feature type="region of interest" description="Disordered" evidence="1">
    <location>
        <begin position="184"/>
        <end position="204"/>
    </location>
</feature>
<evidence type="ECO:0000313" key="2">
    <source>
        <dbReference type="EMBL" id="KAK6538644.1"/>
    </source>
</evidence>
<proteinExistence type="predicted"/>
<accession>A0AAV9X982</accession>
<gene>
    <name evidence="2" type="ORF">TWF694_010222</name>
</gene>
<dbReference type="Proteomes" id="UP001365542">
    <property type="component" value="Unassembled WGS sequence"/>
</dbReference>
<sequence length="466" mass="52709">MMALVSGKLPGRGHRHRHNNHHNAASDITIKPNLLFLILTSLILLPFAICPPPPPPETNDNVVLIKTFPTYTEWADSNAKILNSIRAHLATITQSRHVCPIGSIPSLPPGTQPAPSTGFTVHTGYAKHKQTLSFLLEGLEHLLQEFCASAVPFIQAIKSKGFENKPTSNTLISNFRQKWGLPLPPQTNANLQNSPSVSDNIDENDPEYDDRLVATVEQVKYILTFLQYAFDYTTASRIAFNSIENFLAEDAPIIWEKDNTRFHRTAFWVDDAMWADDRWPYSENVAFAHSGLGRRRLVQHLERFLRVANGAVNFAAVATVRAEELGLMGEGFTDLLIPHKFDPDFGVEWERTGFNAVELFERLWGWYGCWAGPMEAILEEIRQLSPVPGLENVQDLGSRTWTPLTVMDWVTEAEVEMEMMRGENKEILRLGGMDPDAAIEIEDNIAEENRIEEDWIREETIKQEPQ</sequence>
<evidence type="ECO:0000313" key="3">
    <source>
        <dbReference type="Proteomes" id="UP001365542"/>
    </source>
</evidence>
<comment type="caution">
    <text evidence="2">The sequence shown here is derived from an EMBL/GenBank/DDBJ whole genome shotgun (WGS) entry which is preliminary data.</text>
</comment>
<keyword evidence="3" id="KW-1185">Reference proteome</keyword>
<name>A0AAV9X982_9PEZI</name>
<organism evidence="2 3">
    <name type="scientific">Orbilia ellipsospora</name>
    <dbReference type="NCBI Taxonomy" id="2528407"/>
    <lineage>
        <taxon>Eukaryota</taxon>
        <taxon>Fungi</taxon>
        <taxon>Dikarya</taxon>
        <taxon>Ascomycota</taxon>
        <taxon>Pezizomycotina</taxon>
        <taxon>Orbiliomycetes</taxon>
        <taxon>Orbiliales</taxon>
        <taxon>Orbiliaceae</taxon>
        <taxon>Orbilia</taxon>
    </lineage>
</organism>
<evidence type="ECO:0000256" key="1">
    <source>
        <dbReference type="SAM" id="MobiDB-lite"/>
    </source>
</evidence>